<evidence type="ECO:0000256" key="1">
    <source>
        <dbReference type="ARBA" id="ARBA00022741"/>
    </source>
</evidence>
<dbReference type="InterPro" id="IPR024156">
    <property type="entry name" value="Small_GTPase_ARF"/>
</dbReference>
<dbReference type="PROSITE" id="PS51417">
    <property type="entry name" value="ARF"/>
    <property type="match status" value="1"/>
</dbReference>
<reference evidence="3 4" key="1">
    <citation type="submission" date="2024-02" db="EMBL/GenBank/DDBJ databases">
        <title>A draft genome for the cacao thread blight pathogen Marasmius crinis-equi.</title>
        <authorList>
            <person name="Cohen S.P."/>
            <person name="Baruah I.K."/>
            <person name="Amoako-Attah I."/>
            <person name="Bukari Y."/>
            <person name="Meinhardt L.W."/>
            <person name="Bailey B.A."/>
        </authorList>
    </citation>
    <scope>NUCLEOTIDE SEQUENCE [LARGE SCALE GENOMIC DNA]</scope>
    <source>
        <strain evidence="3 4">GH-76</strain>
    </source>
</reference>
<evidence type="ECO:0000313" key="3">
    <source>
        <dbReference type="EMBL" id="KAL0575620.1"/>
    </source>
</evidence>
<protein>
    <submittedName>
        <fullName evidence="3">Uncharacterized protein</fullName>
    </submittedName>
</protein>
<dbReference type="SUPFAM" id="SSF52540">
    <property type="entry name" value="P-loop containing nucleoside triphosphate hydrolases"/>
    <property type="match status" value="1"/>
</dbReference>
<dbReference type="PANTHER" id="PTHR11711">
    <property type="entry name" value="ADP RIBOSYLATION FACTOR-RELATED"/>
    <property type="match status" value="1"/>
</dbReference>
<dbReference type="Proteomes" id="UP001465976">
    <property type="component" value="Unassembled WGS sequence"/>
</dbReference>
<keyword evidence="1" id="KW-0547">Nucleotide-binding</keyword>
<name>A0ABR3FK52_9AGAR</name>
<dbReference type="Pfam" id="PF00025">
    <property type="entry name" value="Arf"/>
    <property type="match status" value="1"/>
</dbReference>
<comment type="caution">
    <text evidence="3">The sequence shown here is derived from an EMBL/GenBank/DDBJ whole genome shotgun (WGS) entry which is preliminary data.</text>
</comment>
<dbReference type="Gene3D" id="3.40.50.300">
    <property type="entry name" value="P-loop containing nucleotide triphosphate hydrolases"/>
    <property type="match status" value="1"/>
</dbReference>
<dbReference type="InterPro" id="IPR027417">
    <property type="entry name" value="P-loop_NTPase"/>
</dbReference>
<dbReference type="SMART" id="SM00177">
    <property type="entry name" value="ARF"/>
    <property type="match status" value="1"/>
</dbReference>
<dbReference type="InterPro" id="IPR006689">
    <property type="entry name" value="Small_GTPase_ARF/SAR"/>
</dbReference>
<keyword evidence="2" id="KW-0342">GTP-binding</keyword>
<evidence type="ECO:0000313" key="4">
    <source>
        <dbReference type="Proteomes" id="UP001465976"/>
    </source>
</evidence>
<dbReference type="EMBL" id="JBAHYK010000288">
    <property type="protein sequence ID" value="KAL0575620.1"/>
    <property type="molecule type" value="Genomic_DNA"/>
</dbReference>
<gene>
    <name evidence="3" type="ORF">V5O48_006345</name>
</gene>
<sequence length="404" mass="45375">MIRRLIDSIYPSQKRQKICFLGLSWTGKTTLLYQLKLGQALTTTIPTIGFNIEDCDIQTAPGKTLSVSCWDFGLGCGNMRIMLGLFRNMLATANAVVWLVDCQTAKEDLEASVEAFEAALNSTDELKRLPVLILATKHDKVQGTAAADEIRIKFVKALKARSAPYFIFPVSLLESLSSPSSGVMTAFDWLRLVLEHSGKPESYSLSPSQAPGLSGDELSGRLEEWLTRASTDTPAGDFLAQFHSINLSTWDHYTHIRIAFLLLSKHGRQKGKDMIFDGIQRYIEQSSPTQTRKRTFHVTMTYFWVQMVHFGIRSIAPLTTKDEETELVQEDGRAGNLEGFGRFLLLNPHVARGDLWNEYYSRDVMLSKDAKESMVLPDKNPLPNLVTQDLVDRVRMYRSNGIGD</sequence>
<dbReference type="SMART" id="SM00178">
    <property type="entry name" value="SAR"/>
    <property type="match status" value="1"/>
</dbReference>
<proteinExistence type="predicted"/>
<keyword evidence="4" id="KW-1185">Reference proteome</keyword>
<evidence type="ECO:0000256" key="2">
    <source>
        <dbReference type="ARBA" id="ARBA00023134"/>
    </source>
</evidence>
<accession>A0ABR3FK52</accession>
<organism evidence="3 4">
    <name type="scientific">Marasmius crinis-equi</name>
    <dbReference type="NCBI Taxonomy" id="585013"/>
    <lineage>
        <taxon>Eukaryota</taxon>
        <taxon>Fungi</taxon>
        <taxon>Dikarya</taxon>
        <taxon>Basidiomycota</taxon>
        <taxon>Agaricomycotina</taxon>
        <taxon>Agaricomycetes</taxon>
        <taxon>Agaricomycetidae</taxon>
        <taxon>Agaricales</taxon>
        <taxon>Marasmiineae</taxon>
        <taxon>Marasmiaceae</taxon>
        <taxon>Marasmius</taxon>
    </lineage>
</organism>